<accession>A0AAV7P8U5</accession>
<gene>
    <name evidence="2" type="ORF">NDU88_003156</name>
</gene>
<evidence type="ECO:0000313" key="2">
    <source>
        <dbReference type="EMBL" id="KAJ1124707.1"/>
    </source>
</evidence>
<feature type="compositionally biased region" description="Basic and acidic residues" evidence="1">
    <location>
        <begin position="117"/>
        <end position="139"/>
    </location>
</feature>
<feature type="compositionally biased region" description="Basic and acidic residues" evidence="1">
    <location>
        <begin position="225"/>
        <end position="241"/>
    </location>
</feature>
<comment type="caution">
    <text evidence="2">The sequence shown here is derived from an EMBL/GenBank/DDBJ whole genome shotgun (WGS) entry which is preliminary data.</text>
</comment>
<feature type="compositionally biased region" description="Basic and acidic residues" evidence="1">
    <location>
        <begin position="193"/>
        <end position="218"/>
    </location>
</feature>
<dbReference type="AlphaFoldDB" id="A0AAV7P8U5"/>
<protein>
    <submittedName>
        <fullName evidence="2">Uncharacterized protein</fullName>
    </submittedName>
</protein>
<dbReference type="EMBL" id="JANPWB010000011">
    <property type="protein sequence ID" value="KAJ1124707.1"/>
    <property type="molecule type" value="Genomic_DNA"/>
</dbReference>
<keyword evidence="3" id="KW-1185">Reference proteome</keyword>
<name>A0AAV7P8U5_PLEWA</name>
<organism evidence="2 3">
    <name type="scientific">Pleurodeles waltl</name>
    <name type="common">Iberian ribbed newt</name>
    <dbReference type="NCBI Taxonomy" id="8319"/>
    <lineage>
        <taxon>Eukaryota</taxon>
        <taxon>Metazoa</taxon>
        <taxon>Chordata</taxon>
        <taxon>Craniata</taxon>
        <taxon>Vertebrata</taxon>
        <taxon>Euteleostomi</taxon>
        <taxon>Amphibia</taxon>
        <taxon>Batrachia</taxon>
        <taxon>Caudata</taxon>
        <taxon>Salamandroidea</taxon>
        <taxon>Salamandridae</taxon>
        <taxon>Pleurodelinae</taxon>
        <taxon>Pleurodeles</taxon>
    </lineage>
</organism>
<evidence type="ECO:0000256" key="1">
    <source>
        <dbReference type="SAM" id="MobiDB-lite"/>
    </source>
</evidence>
<feature type="region of interest" description="Disordered" evidence="1">
    <location>
        <begin position="73"/>
        <end position="95"/>
    </location>
</feature>
<evidence type="ECO:0000313" key="3">
    <source>
        <dbReference type="Proteomes" id="UP001066276"/>
    </source>
</evidence>
<sequence>MQIAPSLAHLAWWLTPVPRPAPGPGTSNAQRHLGTPSSPPFPVGLSWLYDWRNRRDQNRSSRTVEERSAARIGITENPEDGRGPGKLNGKATTLQEKRGLSRYGERYKEKGRDDWRWGGRDKGIRHGEHYEGRENKGERGTGALRRKGKQSGTRHGKHYVRRKPKGDTVRGPLERGGGNGATTILGRNKTNRRAIEDRRRVVNEYDEKLKARNREGENRKKRISRVFDPEEGKKEREQGEK</sequence>
<proteinExistence type="predicted"/>
<reference evidence="2" key="1">
    <citation type="journal article" date="2022" name="bioRxiv">
        <title>Sequencing and chromosome-scale assembly of the giantPleurodeles waltlgenome.</title>
        <authorList>
            <person name="Brown T."/>
            <person name="Elewa A."/>
            <person name="Iarovenko S."/>
            <person name="Subramanian E."/>
            <person name="Araus A.J."/>
            <person name="Petzold A."/>
            <person name="Susuki M."/>
            <person name="Suzuki K.-i.T."/>
            <person name="Hayashi T."/>
            <person name="Toyoda A."/>
            <person name="Oliveira C."/>
            <person name="Osipova E."/>
            <person name="Leigh N.D."/>
            <person name="Simon A."/>
            <person name="Yun M.H."/>
        </authorList>
    </citation>
    <scope>NUCLEOTIDE SEQUENCE</scope>
    <source>
        <strain evidence="2">20211129_DDA</strain>
        <tissue evidence="2">Liver</tissue>
    </source>
</reference>
<feature type="compositionally biased region" description="Basic residues" evidence="1">
    <location>
        <begin position="144"/>
        <end position="164"/>
    </location>
</feature>
<dbReference type="Proteomes" id="UP001066276">
    <property type="component" value="Chromosome 7"/>
</dbReference>
<feature type="region of interest" description="Disordered" evidence="1">
    <location>
        <begin position="117"/>
        <end position="241"/>
    </location>
</feature>